<evidence type="ECO:0000313" key="1">
    <source>
        <dbReference type="EMBL" id="WEK19407.1"/>
    </source>
</evidence>
<proteinExistence type="predicted"/>
<evidence type="ECO:0000313" key="2">
    <source>
        <dbReference type="Proteomes" id="UP001214530"/>
    </source>
</evidence>
<dbReference type="AlphaFoldDB" id="A0AAJ5WAV1"/>
<dbReference type="Proteomes" id="UP001214530">
    <property type="component" value="Chromosome"/>
</dbReference>
<gene>
    <name evidence="1" type="ORF">P0Y49_21775</name>
</gene>
<sequence>MLAPENKEDGSIEIISEGLKYTLPMIDALNRNSFLLTNTLANGHVARPNPMFAPPVSSRSYITICLGFDFTILFKYNKQKLGFKKKSLTTLDDSYSSSK</sequence>
<name>A0AAJ5WAV1_9SPHI</name>
<organism evidence="1 2">
    <name type="scientific">Candidatus Pedobacter colombiensis</name>
    <dbReference type="NCBI Taxonomy" id="3121371"/>
    <lineage>
        <taxon>Bacteria</taxon>
        <taxon>Pseudomonadati</taxon>
        <taxon>Bacteroidota</taxon>
        <taxon>Sphingobacteriia</taxon>
        <taxon>Sphingobacteriales</taxon>
        <taxon>Sphingobacteriaceae</taxon>
        <taxon>Pedobacter</taxon>
    </lineage>
</organism>
<accession>A0AAJ5WAV1</accession>
<dbReference type="EMBL" id="CP119313">
    <property type="protein sequence ID" value="WEK19407.1"/>
    <property type="molecule type" value="Genomic_DNA"/>
</dbReference>
<protein>
    <submittedName>
        <fullName evidence="1">Uncharacterized protein</fullName>
    </submittedName>
</protein>
<reference evidence="1" key="1">
    <citation type="submission" date="2023-03" db="EMBL/GenBank/DDBJ databases">
        <title>Andean soil-derived lignocellulolytic bacterial consortium as a source of novel taxa and putative plastic-active enzymes.</title>
        <authorList>
            <person name="Diaz-Garcia L."/>
            <person name="Chuvochina M."/>
            <person name="Feuerriegel G."/>
            <person name="Bunk B."/>
            <person name="Sproer C."/>
            <person name="Streit W.R."/>
            <person name="Rodriguez L.M."/>
            <person name="Overmann J."/>
            <person name="Jimenez D.J."/>
        </authorList>
    </citation>
    <scope>NUCLEOTIDE SEQUENCE</scope>
    <source>
        <strain evidence="1">MAG 3858</strain>
    </source>
</reference>